<accession>A0A1G6IEV3</accession>
<dbReference type="EMBL" id="FMZA01000002">
    <property type="protein sequence ID" value="SDC05087.1"/>
    <property type="molecule type" value="Genomic_DNA"/>
</dbReference>
<evidence type="ECO:0000313" key="1">
    <source>
        <dbReference type="EMBL" id="SDC05087.1"/>
    </source>
</evidence>
<proteinExistence type="predicted"/>
<gene>
    <name evidence="1" type="ORF">SAMN04488112_102206</name>
</gene>
<sequence length="43" mass="4903">MLKKTMLWSIVFVLVLSAVFLYERPTTWAVPPNTPTNLLLNPS</sequence>
<dbReference type="Proteomes" id="UP000199387">
    <property type="component" value="Unassembled WGS sequence"/>
</dbReference>
<protein>
    <submittedName>
        <fullName evidence="1">Uncharacterized protein</fullName>
    </submittedName>
</protein>
<keyword evidence="2" id="KW-1185">Reference proteome</keyword>
<name>A0A1G6IEV3_9BACL</name>
<evidence type="ECO:0000313" key="2">
    <source>
        <dbReference type="Proteomes" id="UP000199387"/>
    </source>
</evidence>
<reference evidence="1 2" key="1">
    <citation type="submission" date="2016-10" db="EMBL/GenBank/DDBJ databases">
        <authorList>
            <person name="de Groot N.N."/>
        </authorList>
    </citation>
    <scope>NUCLEOTIDE SEQUENCE [LARGE SCALE GENOMIC DNA]</scope>
    <source>
        <strain evidence="1 2">DSM 45514</strain>
    </source>
</reference>
<organism evidence="1 2">
    <name type="scientific">Melghirimyces thermohalophilus</name>
    <dbReference type="NCBI Taxonomy" id="1236220"/>
    <lineage>
        <taxon>Bacteria</taxon>
        <taxon>Bacillati</taxon>
        <taxon>Bacillota</taxon>
        <taxon>Bacilli</taxon>
        <taxon>Bacillales</taxon>
        <taxon>Thermoactinomycetaceae</taxon>
        <taxon>Melghirimyces</taxon>
    </lineage>
</organism>
<dbReference type="AlphaFoldDB" id="A0A1G6IEV3"/>